<reference evidence="3 4" key="1">
    <citation type="journal article" date="2018" name="PLoS Genet.">
        <title>Population sequencing reveals clonal diversity and ancestral inbreeding in the grapevine cultivar Chardonnay.</title>
        <authorList>
            <person name="Roach M.J."/>
            <person name="Johnson D.L."/>
            <person name="Bohlmann J."/>
            <person name="van Vuuren H.J."/>
            <person name="Jones S.J."/>
            <person name="Pretorius I.S."/>
            <person name="Schmidt S.A."/>
            <person name="Borneman A.R."/>
        </authorList>
    </citation>
    <scope>NUCLEOTIDE SEQUENCE [LARGE SCALE GENOMIC DNA]</scope>
    <source>
        <strain evidence="4">cv. Chardonnay</strain>
        <tissue evidence="3">Leaf</tissue>
    </source>
</reference>
<accession>A0A438C7Q9</accession>
<dbReference type="Proteomes" id="UP000288805">
    <property type="component" value="Unassembled WGS sequence"/>
</dbReference>
<evidence type="ECO:0000256" key="1">
    <source>
        <dbReference type="SAM" id="Coils"/>
    </source>
</evidence>
<evidence type="ECO:0000313" key="4">
    <source>
        <dbReference type="Proteomes" id="UP000288805"/>
    </source>
</evidence>
<dbReference type="PANTHER" id="PTHR43941:SF1">
    <property type="entry name" value="STRUCTURAL MAINTENANCE OF CHROMOSOMES PROTEIN 2"/>
    <property type="match status" value="1"/>
</dbReference>
<organism evidence="3 4">
    <name type="scientific">Vitis vinifera</name>
    <name type="common">Grape</name>
    <dbReference type="NCBI Taxonomy" id="29760"/>
    <lineage>
        <taxon>Eukaryota</taxon>
        <taxon>Viridiplantae</taxon>
        <taxon>Streptophyta</taxon>
        <taxon>Embryophyta</taxon>
        <taxon>Tracheophyta</taxon>
        <taxon>Spermatophyta</taxon>
        <taxon>Magnoliopsida</taxon>
        <taxon>eudicotyledons</taxon>
        <taxon>Gunneridae</taxon>
        <taxon>Pentapetalae</taxon>
        <taxon>rosids</taxon>
        <taxon>Vitales</taxon>
        <taxon>Vitaceae</taxon>
        <taxon>Viteae</taxon>
        <taxon>Vitis</taxon>
    </lineage>
</organism>
<protein>
    <submittedName>
        <fullName evidence="3">Structural maintenance of chromosomes protein 2-1</fullName>
    </submittedName>
</protein>
<dbReference type="Pfam" id="PF02463">
    <property type="entry name" value="SMC_N"/>
    <property type="match status" value="1"/>
</dbReference>
<proteinExistence type="predicted"/>
<dbReference type="PANTHER" id="PTHR43941">
    <property type="entry name" value="STRUCTURAL MAINTENANCE OF CHROMOSOMES PROTEIN 2"/>
    <property type="match status" value="1"/>
</dbReference>
<evidence type="ECO:0000259" key="2">
    <source>
        <dbReference type="Pfam" id="PF02463"/>
    </source>
</evidence>
<dbReference type="EMBL" id="QGNW01002498">
    <property type="protein sequence ID" value="RVW19293.1"/>
    <property type="molecule type" value="Genomic_DNA"/>
</dbReference>
<dbReference type="GO" id="GO:0051276">
    <property type="term" value="P:chromosome organization"/>
    <property type="evidence" value="ECO:0007669"/>
    <property type="project" value="UniProtKB-ARBA"/>
</dbReference>
<sequence length="413" mass="45986">MYIKDICLEGFKSYATRTVVPGFDPYFNAITGLNGSCKSNILDSICFVLGITNLRQVLASNLQKLVYKQGQAGITKATVSVVFDNSDRSRSPLGYQDCPELRKYGRCVGTSCLLAETRGKYPVYVVFVSATEKYPKFCIAYEFVQAEKIRDSAVSGVEQVKTKTADIEESHKRMQVEIQEMETQVSNLTAEKKASLGGEVKVLSENIDALSRELVKQASVLKNQEDTLRSEKENAEKRASVVKRAEDGAVDLKQRVEGLSKNLEECEKEYQGVLAGKSSGSEEKCLEDQLADAKVAVGRAETELKQLNTKITHREKELKEKTNESISKREEAVSVENELNVRRKDVENIKMALESLTYKGQMEALQKVGKENTELALSLVGYDEELKCLDIISSIVLKGSRRTKTQSASKAWV</sequence>
<dbReference type="AlphaFoldDB" id="A0A438C7Q9"/>
<dbReference type="InterPro" id="IPR027417">
    <property type="entry name" value="P-loop_NTPase"/>
</dbReference>
<dbReference type="SUPFAM" id="SSF52540">
    <property type="entry name" value="P-loop containing nucleoside triphosphate hydrolases"/>
    <property type="match status" value="1"/>
</dbReference>
<feature type="coiled-coil region" evidence="1">
    <location>
        <begin position="164"/>
        <end position="324"/>
    </location>
</feature>
<dbReference type="Gene3D" id="3.40.50.300">
    <property type="entry name" value="P-loop containing nucleotide triphosphate hydrolases"/>
    <property type="match status" value="1"/>
</dbReference>
<gene>
    <name evidence="3" type="primary">SMC2-1_0</name>
    <name evidence="3" type="ORF">CK203_093793</name>
</gene>
<comment type="caution">
    <text evidence="3">The sequence shown here is derived from an EMBL/GenBank/DDBJ whole genome shotgun (WGS) entry which is preliminary data.</text>
</comment>
<name>A0A438C7Q9_VITVI</name>
<feature type="domain" description="RecF/RecN/SMC N-terminal" evidence="2">
    <location>
        <begin position="2"/>
        <end position="89"/>
    </location>
</feature>
<dbReference type="InterPro" id="IPR003395">
    <property type="entry name" value="RecF/RecN/SMC_N"/>
</dbReference>
<evidence type="ECO:0000313" key="3">
    <source>
        <dbReference type="EMBL" id="RVW19293.1"/>
    </source>
</evidence>
<keyword evidence="1" id="KW-0175">Coiled coil</keyword>